<keyword evidence="7" id="KW-1133">Transmembrane helix</keyword>
<dbReference type="Proteomes" id="UP000217276">
    <property type="component" value="Chromosome"/>
</dbReference>
<feature type="transmembrane region" description="Helical" evidence="7">
    <location>
        <begin position="21"/>
        <end position="47"/>
    </location>
</feature>
<keyword evidence="7" id="KW-0812">Transmembrane</keyword>
<organism evidence="8 9">
    <name type="scientific">Capnocytophaga leadbetteri</name>
    <dbReference type="NCBI Taxonomy" id="327575"/>
    <lineage>
        <taxon>Bacteria</taxon>
        <taxon>Pseudomonadati</taxon>
        <taxon>Bacteroidota</taxon>
        <taxon>Flavobacteriia</taxon>
        <taxon>Flavobacteriales</taxon>
        <taxon>Flavobacteriaceae</taxon>
        <taxon>Capnocytophaga</taxon>
    </lineage>
</organism>
<evidence type="ECO:0000256" key="5">
    <source>
        <dbReference type="ARBA" id="ARBA00023136"/>
    </source>
</evidence>
<dbReference type="AlphaFoldDB" id="A0A250FAG6"/>
<dbReference type="GO" id="GO:0016746">
    <property type="term" value="F:acyltransferase activity"/>
    <property type="evidence" value="ECO:0007669"/>
    <property type="project" value="UniProtKB-KW"/>
</dbReference>
<gene>
    <name evidence="8" type="ORF">CGC53_07065</name>
</gene>
<dbReference type="Pfam" id="PF03279">
    <property type="entry name" value="Lip_A_acyltrans"/>
    <property type="match status" value="1"/>
</dbReference>
<keyword evidence="2" id="KW-1003">Cell membrane</keyword>
<evidence type="ECO:0000256" key="6">
    <source>
        <dbReference type="ARBA" id="ARBA00023315"/>
    </source>
</evidence>
<keyword evidence="9" id="KW-1185">Reference proteome</keyword>
<evidence type="ECO:0000256" key="2">
    <source>
        <dbReference type="ARBA" id="ARBA00022475"/>
    </source>
</evidence>
<dbReference type="PANTHER" id="PTHR30606:SF9">
    <property type="entry name" value="LIPID A BIOSYNTHESIS LAUROYLTRANSFERASE"/>
    <property type="match status" value="1"/>
</dbReference>
<protein>
    <submittedName>
        <fullName evidence="8">Lipid A biosynthesis acyltransferase</fullName>
    </submittedName>
</protein>
<accession>A0A250FAG6</accession>
<dbReference type="GO" id="GO:0005886">
    <property type="term" value="C:plasma membrane"/>
    <property type="evidence" value="ECO:0007669"/>
    <property type="project" value="UniProtKB-SubCell"/>
</dbReference>
<keyword evidence="3" id="KW-0997">Cell inner membrane</keyword>
<keyword evidence="4 8" id="KW-0808">Transferase</keyword>
<name>A0A250FAG6_9FLAO</name>
<keyword evidence="6 8" id="KW-0012">Acyltransferase</keyword>
<evidence type="ECO:0000256" key="3">
    <source>
        <dbReference type="ARBA" id="ARBA00022519"/>
    </source>
</evidence>
<sequence>MHNNPNKWQGKSKGTVLGYRIFVFLMKHLGIYTAYSLLVFVALYYFLTEWQSNRFMYYYFRHRLGYSAPKAFCSLYLSYFTFGQTIIDKIAILAGLEEKYTYTFDGVEHLKELLANRQSAILISAHIGNFEIAEPFFRKIDLELQISTVIADMERSVIKDYIQSISQKKPSHQYIVIAEDMSHIFKINEALATNKIVCFTGDRYLQGTRALKAPFLGAEASFPAGPFLIAAKKKVPVVFVYVMKEKHLHYHLYARIAHPATPDAAGLLSAYTDNMEQMLQRYPLQWFNYFDFWDFLEKK</sequence>
<evidence type="ECO:0000313" key="9">
    <source>
        <dbReference type="Proteomes" id="UP000217276"/>
    </source>
</evidence>
<dbReference type="CDD" id="cd07984">
    <property type="entry name" value="LPLAT_LABLAT-like"/>
    <property type="match status" value="1"/>
</dbReference>
<evidence type="ECO:0000256" key="4">
    <source>
        <dbReference type="ARBA" id="ARBA00022679"/>
    </source>
</evidence>
<evidence type="ECO:0000313" key="8">
    <source>
        <dbReference type="EMBL" id="ATA82122.1"/>
    </source>
</evidence>
<proteinExistence type="predicted"/>
<dbReference type="EMBL" id="CP022384">
    <property type="protein sequence ID" value="ATA82122.1"/>
    <property type="molecule type" value="Genomic_DNA"/>
</dbReference>
<evidence type="ECO:0000256" key="1">
    <source>
        <dbReference type="ARBA" id="ARBA00004533"/>
    </source>
</evidence>
<dbReference type="InterPro" id="IPR004960">
    <property type="entry name" value="LipA_acyltrans"/>
</dbReference>
<dbReference type="RefSeq" id="WP_095914176.1">
    <property type="nucleotide sequence ID" value="NZ_CAUUPF010000005.1"/>
</dbReference>
<dbReference type="PANTHER" id="PTHR30606">
    <property type="entry name" value="LIPID A BIOSYNTHESIS LAUROYL ACYLTRANSFERASE"/>
    <property type="match status" value="1"/>
</dbReference>
<reference evidence="9" key="1">
    <citation type="submission" date="2017-06" db="EMBL/GenBank/DDBJ databases">
        <title>Capnocytophaga spp. assemblies.</title>
        <authorList>
            <person name="Gulvik C.A."/>
        </authorList>
    </citation>
    <scope>NUCLEOTIDE SEQUENCE [LARGE SCALE GENOMIC DNA]</scope>
    <source>
        <strain evidence="9">H6253</strain>
    </source>
</reference>
<keyword evidence="5 7" id="KW-0472">Membrane</keyword>
<evidence type="ECO:0000256" key="7">
    <source>
        <dbReference type="SAM" id="Phobius"/>
    </source>
</evidence>
<comment type="subcellular location">
    <subcellularLocation>
        <location evidence="1">Cell inner membrane</location>
    </subcellularLocation>
</comment>
<dbReference type="GO" id="GO:0009247">
    <property type="term" value="P:glycolipid biosynthetic process"/>
    <property type="evidence" value="ECO:0007669"/>
    <property type="project" value="UniProtKB-ARBA"/>
</dbReference>
<dbReference type="KEGG" id="clk:CGC53_07065"/>